<evidence type="ECO:0000313" key="1">
    <source>
        <dbReference type="Proteomes" id="UP001652623"/>
    </source>
</evidence>
<organism evidence="1 2">
    <name type="scientific">Ziziphus jujuba</name>
    <name type="common">Chinese jujube</name>
    <name type="synonym">Ziziphus sativa</name>
    <dbReference type="NCBI Taxonomy" id="326968"/>
    <lineage>
        <taxon>Eukaryota</taxon>
        <taxon>Viridiplantae</taxon>
        <taxon>Streptophyta</taxon>
        <taxon>Embryophyta</taxon>
        <taxon>Tracheophyta</taxon>
        <taxon>Spermatophyta</taxon>
        <taxon>Magnoliopsida</taxon>
        <taxon>eudicotyledons</taxon>
        <taxon>Gunneridae</taxon>
        <taxon>Pentapetalae</taxon>
        <taxon>rosids</taxon>
        <taxon>fabids</taxon>
        <taxon>Rosales</taxon>
        <taxon>Rhamnaceae</taxon>
        <taxon>Paliureae</taxon>
        <taxon>Ziziphus</taxon>
    </lineage>
</organism>
<dbReference type="RefSeq" id="XP_060674461.1">
    <property type="nucleotide sequence ID" value="XM_060818478.1"/>
</dbReference>
<accession>A0ABM4ACK6</accession>
<reference evidence="2" key="1">
    <citation type="submission" date="2025-08" db="UniProtKB">
        <authorList>
            <consortium name="RefSeq"/>
        </authorList>
    </citation>
    <scope>IDENTIFICATION</scope>
    <source>
        <tissue evidence="2">Seedling</tissue>
    </source>
</reference>
<evidence type="ECO:0000313" key="2">
    <source>
        <dbReference type="RefSeq" id="XP_060674461.1"/>
    </source>
</evidence>
<dbReference type="Proteomes" id="UP001652623">
    <property type="component" value="Chromosome 6"/>
</dbReference>
<protein>
    <submittedName>
        <fullName evidence="2">Uncharacterized protein LOC125419100 isoform X2</fullName>
    </submittedName>
</protein>
<keyword evidence="1" id="KW-1185">Reference proteome</keyword>
<name>A0ABM4ACK6_ZIZJJ</name>
<sequence>MFSKLNLPIFAGFLFFWRVVFGGVELVAVNSHLVFTIQFLNSEVNEVRISIPSWKRKRLAWRSIYHMVPQQQKGGLATGALQRLACTFSSRSKTVGTSGTTSRLILGTPHALICTNMRGRTNQSLCICTTLSTCQFCKSILL</sequence>
<proteinExistence type="predicted"/>
<dbReference type="GeneID" id="125419100"/>
<gene>
    <name evidence="2" type="primary">LOC125419100</name>
</gene>